<organism evidence="1 2">
    <name type="scientific">Grifola frondosa</name>
    <name type="common">Maitake</name>
    <name type="synonym">Polyporus frondosus</name>
    <dbReference type="NCBI Taxonomy" id="5627"/>
    <lineage>
        <taxon>Eukaryota</taxon>
        <taxon>Fungi</taxon>
        <taxon>Dikarya</taxon>
        <taxon>Basidiomycota</taxon>
        <taxon>Agaricomycotina</taxon>
        <taxon>Agaricomycetes</taxon>
        <taxon>Polyporales</taxon>
        <taxon>Grifolaceae</taxon>
        <taxon>Grifola</taxon>
    </lineage>
</organism>
<gene>
    <name evidence="1" type="ORF">A0H81_08792</name>
</gene>
<evidence type="ECO:0000313" key="1">
    <source>
        <dbReference type="EMBL" id="OBZ71239.1"/>
    </source>
</evidence>
<name>A0A1C7M4F8_GRIFR</name>
<comment type="caution">
    <text evidence="1">The sequence shown here is derived from an EMBL/GenBank/DDBJ whole genome shotgun (WGS) entry which is preliminary data.</text>
</comment>
<protein>
    <submittedName>
        <fullName evidence="1">Uncharacterized protein</fullName>
    </submittedName>
</protein>
<keyword evidence="2" id="KW-1185">Reference proteome</keyword>
<sequence>MRYLLAGAKPPVTSDGVGAHECMADIAGGDADSEQGSDLEAHDDVDFGFLVDDGDEDVPPTLESAEDVALEMDVYNEF</sequence>
<dbReference type="AlphaFoldDB" id="A0A1C7M4F8"/>
<reference evidence="1 2" key="1">
    <citation type="submission" date="2016-03" db="EMBL/GenBank/DDBJ databases">
        <title>Whole genome sequencing of Grifola frondosa 9006-11.</title>
        <authorList>
            <person name="Min B."/>
            <person name="Park H."/>
            <person name="Kim J.-G."/>
            <person name="Cho H."/>
            <person name="Oh Y.-L."/>
            <person name="Kong W.-S."/>
            <person name="Choi I.-G."/>
        </authorList>
    </citation>
    <scope>NUCLEOTIDE SEQUENCE [LARGE SCALE GENOMIC DNA]</scope>
    <source>
        <strain evidence="1 2">9006-11</strain>
    </source>
</reference>
<proteinExistence type="predicted"/>
<accession>A0A1C7M4F8</accession>
<evidence type="ECO:0000313" key="2">
    <source>
        <dbReference type="Proteomes" id="UP000092993"/>
    </source>
</evidence>
<dbReference type="Proteomes" id="UP000092993">
    <property type="component" value="Unassembled WGS sequence"/>
</dbReference>
<dbReference type="EMBL" id="LUGG01000011">
    <property type="protein sequence ID" value="OBZ71239.1"/>
    <property type="molecule type" value="Genomic_DNA"/>
</dbReference>